<feature type="domain" description="HTH lysR-type" evidence="5">
    <location>
        <begin position="13"/>
        <end position="70"/>
    </location>
</feature>
<name>A0A5C5GHQ1_9RHOB</name>
<evidence type="ECO:0000256" key="3">
    <source>
        <dbReference type="ARBA" id="ARBA00023125"/>
    </source>
</evidence>
<dbReference type="PRINTS" id="PR00039">
    <property type="entry name" value="HTHLYSR"/>
</dbReference>
<evidence type="ECO:0000313" key="7">
    <source>
        <dbReference type="Proteomes" id="UP000314011"/>
    </source>
</evidence>
<dbReference type="Pfam" id="PF00126">
    <property type="entry name" value="HTH_1"/>
    <property type="match status" value="1"/>
</dbReference>
<dbReference type="RefSeq" id="WP_140194145.1">
    <property type="nucleotide sequence ID" value="NZ_CP065915.1"/>
</dbReference>
<dbReference type="InterPro" id="IPR050950">
    <property type="entry name" value="HTH-type_LysR_regulators"/>
</dbReference>
<evidence type="ECO:0000313" key="6">
    <source>
        <dbReference type="EMBL" id="TNY33459.1"/>
    </source>
</evidence>
<dbReference type="PANTHER" id="PTHR30419">
    <property type="entry name" value="HTH-TYPE TRANSCRIPTIONAL REGULATOR YBHD"/>
    <property type="match status" value="1"/>
</dbReference>
<comment type="caution">
    <text evidence="6">The sequence shown here is derived from an EMBL/GenBank/DDBJ whole genome shotgun (WGS) entry which is preliminary data.</text>
</comment>
<evidence type="ECO:0000256" key="4">
    <source>
        <dbReference type="ARBA" id="ARBA00023163"/>
    </source>
</evidence>
<dbReference type="Proteomes" id="UP000314011">
    <property type="component" value="Unassembled WGS sequence"/>
</dbReference>
<evidence type="ECO:0000259" key="5">
    <source>
        <dbReference type="PROSITE" id="PS50931"/>
    </source>
</evidence>
<accession>A0A5C5GHQ1</accession>
<reference evidence="6 7" key="1">
    <citation type="submission" date="2019-06" db="EMBL/GenBank/DDBJ databases">
        <title>Genome of new Rhodobacteraceae sp. SM1903.</title>
        <authorList>
            <person name="Ren X."/>
        </authorList>
    </citation>
    <scope>NUCLEOTIDE SEQUENCE [LARGE SCALE GENOMIC DNA]</scope>
    <source>
        <strain evidence="6 7">SM1903</strain>
    </source>
</reference>
<keyword evidence="3" id="KW-0238">DNA-binding</keyword>
<keyword evidence="2" id="KW-0805">Transcription regulation</keyword>
<dbReference type="AlphaFoldDB" id="A0A5C5GHQ1"/>
<dbReference type="InterPro" id="IPR005119">
    <property type="entry name" value="LysR_subst-bd"/>
</dbReference>
<dbReference type="EMBL" id="VFFF01000001">
    <property type="protein sequence ID" value="TNY33459.1"/>
    <property type="molecule type" value="Genomic_DNA"/>
</dbReference>
<sequence length="313" mass="33802">MRGMANSDTLSQLRLRHYRLLQAISQYGQLSVAADMLSMTQPAASRMLAEIERLVGEPLFRRHPKGMQATASGEVLARRAGWILSGIDEAEAELAAVREGRRGSVRVGAVTGAAVAHVVPAIQALTPEARAAEVHLEVGPSGRLMTGLDAGEFDFTLCRVPSQTDSQMFEILRGHEEDVRFLVRVGHPLLDRGPLTIRDLDGYGWVIMAPGTPLRQGVEDAWLSAGIAPPREILNSASLLVSMAHIRTSDAIAPVAREVGDLICGTGRGAFVELPVTPGLLLSPYHLIRHRSRPISPLAERLLTLVMDGMAKP</sequence>
<keyword evidence="4" id="KW-0804">Transcription</keyword>
<evidence type="ECO:0000256" key="1">
    <source>
        <dbReference type="ARBA" id="ARBA00009437"/>
    </source>
</evidence>
<gene>
    <name evidence="6" type="ORF">FHY64_09350</name>
</gene>
<dbReference type="SUPFAM" id="SSF46785">
    <property type="entry name" value="Winged helix' DNA-binding domain"/>
    <property type="match status" value="1"/>
</dbReference>
<keyword evidence="7" id="KW-1185">Reference proteome</keyword>
<dbReference type="InterPro" id="IPR036390">
    <property type="entry name" value="WH_DNA-bd_sf"/>
</dbReference>
<dbReference type="PANTHER" id="PTHR30419:SF8">
    <property type="entry name" value="NITROGEN ASSIMILATION TRANSCRIPTIONAL ACTIVATOR-RELATED"/>
    <property type="match status" value="1"/>
</dbReference>
<dbReference type="Gene3D" id="1.10.10.10">
    <property type="entry name" value="Winged helix-like DNA-binding domain superfamily/Winged helix DNA-binding domain"/>
    <property type="match status" value="1"/>
</dbReference>
<dbReference type="Gene3D" id="3.40.190.290">
    <property type="match status" value="1"/>
</dbReference>
<dbReference type="InterPro" id="IPR036388">
    <property type="entry name" value="WH-like_DNA-bd_sf"/>
</dbReference>
<dbReference type="OrthoDB" id="7846471at2"/>
<organism evidence="6 7">
    <name type="scientific">Pelagovum pacificum</name>
    <dbReference type="NCBI Taxonomy" id="2588711"/>
    <lineage>
        <taxon>Bacteria</taxon>
        <taxon>Pseudomonadati</taxon>
        <taxon>Pseudomonadota</taxon>
        <taxon>Alphaproteobacteria</taxon>
        <taxon>Rhodobacterales</taxon>
        <taxon>Paracoccaceae</taxon>
        <taxon>Pelagovum</taxon>
    </lineage>
</organism>
<dbReference type="InterPro" id="IPR000847">
    <property type="entry name" value="LysR_HTH_N"/>
</dbReference>
<dbReference type="GO" id="GO:0005829">
    <property type="term" value="C:cytosol"/>
    <property type="evidence" value="ECO:0007669"/>
    <property type="project" value="TreeGrafter"/>
</dbReference>
<comment type="similarity">
    <text evidence="1">Belongs to the LysR transcriptional regulatory family.</text>
</comment>
<dbReference type="Pfam" id="PF03466">
    <property type="entry name" value="LysR_substrate"/>
    <property type="match status" value="1"/>
</dbReference>
<dbReference type="SUPFAM" id="SSF53850">
    <property type="entry name" value="Periplasmic binding protein-like II"/>
    <property type="match status" value="1"/>
</dbReference>
<evidence type="ECO:0000256" key="2">
    <source>
        <dbReference type="ARBA" id="ARBA00023015"/>
    </source>
</evidence>
<dbReference type="GO" id="GO:0003700">
    <property type="term" value="F:DNA-binding transcription factor activity"/>
    <property type="evidence" value="ECO:0007669"/>
    <property type="project" value="InterPro"/>
</dbReference>
<dbReference type="PROSITE" id="PS50931">
    <property type="entry name" value="HTH_LYSR"/>
    <property type="match status" value="1"/>
</dbReference>
<proteinExistence type="inferred from homology"/>
<dbReference type="GO" id="GO:0003677">
    <property type="term" value="F:DNA binding"/>
    <property type="evidence" value="ECO:0007669"/>
    <property type="project" value="UniProtKB-KW"/>
</dbReference>
<protein>
    <submittedName>
        <fullName evidence="6">LysR family transcriptional regulator</fullName>
    </submittedName>
</protein>